<dbReference type="GO" id="GO:0043200">
    <property type="term" value="P:response to amino acid"/>
    <property type="evidence" value="ECO:0007669"/>
    <property type="project" value="TreeGrafter"/>
</dbReference>
<dbReference type="Pfam" id="PF01037">
    <property type="entry name" value="AsnC_trans_reg"/>
    <property type="match status" value="1"/>
</dbReference>
<organism evidence="5 6">
    <name type="scientific">Cricetibacter osteomyelitidis</name>
    <dbReference type="NCBI Taxonomy" id="1521931"/>
    <lineage>
        <taxon>Bacteria</taxon>
        <taxon>Pseudomonadati</taxon>
        <taxon>Pseudomonadota</taxon>
        <taxon>Gammaproteobacteria</taxon>
        <taxon>Pasteurellales</taxon>
        <taxon>Pasteurellaceae</taxon>
        <taxon>Cricetibacter</taxon>
    </lineage>
</organism>
<dbReference type="InterPro" id="IPR019887">
    <property type="entry name" value="Tscrpt_reg_AsnC/Lrp_C"/>
</dbReference>
<dbReference type="CDD" id="cd00090">
    <property type="entry name" value="HTH_ARSR"/>
    <property type="match status" value="1"/>
</dbReference>
<dbReference type="InterPro" id="IPR011991">
    <property type="entry name" value="ArsR-like_HTH"/>
</dbReference>
<dbReference type="GO" id="GO:0043565">
    <property type="term" value="F:sequence-specific DNA binding"/>
    <property type="evidence" value="ECO:0007669"/>
    <property type="project" value="InterPro"/>
</dbReference>
<name>A0A4R2T6P5_9PAST</name>
<dbReference type="GO" id="GO:0006355">
    <property type="term" value="P:regulation of DNA-templated transcription"/>
    <property type="evidence" value="ECO:0007669"/>
    <property type="project" value="UniProtKB-ARBA"/>
</dbReference>
<feature type="domain" description="HTH asnC-type" evidence="4">
    <location>
        <begin position="1"/>
        <end position="62"/>
    </location>
</feature>
<evidence type="ECO:0000313" key="5">
    <source>
        <dbReference type="EMBL" id="TCP97311.1"/>
    </source>
</evidence>
<keyword evidence="3" id="KW-0804">Transcription</keyword>
<evidence type="ECO:0000256" key="2">
    <source>
        <dbReference type="ARBA" id="ARBA00023125"/>
    </source>
</evidence>
<evidence type="ECO:0000256" key="3">
    <source>
        <dbReference type="ARBA" id="ARBA00023163"/>
    </source>
</evidence>
<evidence type="ECO:0000256" key="1">
    <source>
        <dbReference type="ARBA" id="ARBA00023015"/>
    </source>
</evidence>
<dbReference type="InterPro" id="IPR019888">
    <property type="entry name" value="Tscrpt_reg_AsnC-like"/>
</dbReference>
<protein>
    <submittedName>
        <fullName evidence="5">AsnC family transcriptional regulator</fullName>
    </submittedName>
</protein>
<dbReference type="Gene3D" id="1.10.10.10">
    <property type="entry name" value="Winged helix-like DNA-binding domain superfamily/Winged helix DNA-binding domain"/>
    <property type="match status" value="1"/>
</dbReference>
<comment type="caution">
    <text evidence="5">The sequence shown here is derived from an EMBL/GenBank/DDBJ whole genome shotgun (WGS) entry which is preliminary data.</text>
</comment>
<dbReference type="SUPFAM" id="SSF54909">
    <property type="entry name" value="Dimeric alpha+beta barrel"/>
    <property type="match status" value="1"/>
</dbReference>
<dbReference type="InterPro" id="IPR019885">
    <property type="entry name" value="Tscrpt_reg_HTH_AsnC-type_CS"/>
</dbReference>
<dbReference type="GO" id="GO:0005829">
    <property type="term" value="C:cytosol"/>
    <property type="evidence" value="ECO:0007669"/>
    <property type="project" value="TreeGrafter"/>
</dbReference>
<reference evidence="5 6" key="1">
    <citation type="submission" date="2019-03" db="EMBL/GenBank/DDBJ databases">
        <title>Genomic Encyclopedia of Type Strains, Phase IV (KMG-IV): sequencing the most valuable type-strain genomes for metagenomic binning, comparative biology and taxonomic classification.</title>
        <authorList>
            <person name="Goeker M."/>
        </authorList>
    </citation>
    <scope>NUCLEOTIDE SEQUENCE [LARGE SCALE GENOMIC DNA]</scope>
    <source>
        <strain evidence="5 6">DSM 28404</strain>
    </source>
</reference>
<proteinExistence type="predicted"/>
<dbReference type="PROSITE" id="PS50956">
    <property type="entry name" value="HTH_ASNC_2"/>
    <property type="match status" value="1"/>
</dbReference>
<dbReference type="InterPro" id="IPR011008">
    <property type="entry name" value="Dimeric_a/b-barrel"/>
</dbReference>
<evidence type="ECO:0000313" key="6">
    <source>
        <dbReference type="Proteomes" id="UP000295763"/>
    </source>
</evidence>
<dbReference type="Proteomes" id="UP000295763">
    <property type="component" value="Unassembled WGS sequence"/>
</dbReference>
<dbReference type="InterPro" id="IPR000485">
    <property type="entry name" value="AsnC-type_HTH_dom"/>
</dbReference>
<dbReference type="PRINTS" id="PR00033">
    <property type="entry name" value="HTHASNC"/>
</dbReference>
<dbReference type="EMBL" id="SLYB01000002">
    <property type="protein sequence ID" value="TCP97311.1"/>
    <property type="molecule type" value="Genomic_DNA"/>
</dbReference>
<keyword evidence="1" id="KW-0805">Transcription regulation</keyword>
<dbReference type="AlphaFoldDB" id="A0A4R2T6P5"/>
<dbReference type="Gene3D" id="3.30.70.920">
    <property type="match status" value="1"/>
</dbReference>
<accession>A0A4R2T6P5</accession>
<dbReference type="InterPro" id="IPR036390">
    <property type="entry name" value="WH_DNA-bd_sf"/>
</dbReference>
<dbReference type="SMART" id="SM00344">
    <property type="entry name" value="HTH_ASNC"/>
    <property type="match status" value="1"/>
</dbReference>
<dbReference type="InterPro" id="IPR036388">
    <property type="entry name" value="WH-like_DNA-bd_sf"/>
</dbReference>
<dbReference type="SUPFAM" id="SSF46785">
    <property type="entry name" value="Winged helix' DNA-binding domain"/>
    <property type="match status" value="1"/>
</dbReference>
<dbReference type="PANTHER" id="PTHR30154">
    <property type="entry name" value="LEUCINE-RESPONSIVE REGULATORY PROTEIN"/>
    <property type="match status" value="1"/>
</dbReference>
<keyword evidence="2" id="KW-0238">DNA-binding</keyword>
<dbReference type="Pfam" id="PF13412">
    <property type="entry name" value="HTH_24"/>
    <property type="match status" value="1"/>
</dbReference>
<dbReference type="OrthoDB" id="166264at2"/>
<dbReference type="PANTHER" id="PTHR30154:SF34">
    <property type="entry name" value="TRANSCRIPTIONAL REGULATOR AZLB"/>
    <property type="match status" value="1"/>
</dbReference>
<dbReference type="PROSITE" id="PS00519">
    <property type="entry name" value="HTH_ASNC_1"/>
    <property type="match status" value="1"/>
</dbReference>
<gene>
    <name evidence="5" type="ORF">EDC44_102115</name>
</gene>
<dbReference type="RefSeq" id="WP_131974754.1">
    <property type="nucleotide sequence ID" value="NZ_SLYB01000002.1"/>
</dbReference>
<sequence>MDSFDRKILAELQQNGRISLTELSDKIGISLSPCQRRLKLLEQNGVICDYQANVNPEKVGLHFSAIVFVEIREVTLPQLQAFENALHDIPQIIQAQRLFGKPDYMLQIVCENLAAFQTLYDKKLATLPNILRLSSTLVMKEIVAKRGLPLG</sequence>
<keyword evidence="6" id="KW-1185">Reference proteome</keyword>
<evidence type="ECO:0000259" key="4">
    <source>
        <dbReference type="PROSITE" id="PS50956"/>
    </source>
</evidence>